<dbReference type="SUPFAM" id="SSF63562">
    <property type="entry name" value="RPB6/omega subunit-like"/>
    <property type="match status" value="1"/>
</dbReference>
<dbReference type="PIRSF" id="PIRSF000778">
    <property type="entry name" value="RpoK/RPB6"/>
    <property type="match status" value="1"/>
</dbReference>
<comment type="catalytic activity">
    <reaction evidence="3">
        <text>RNA(n) + a ribonucleoside 5'-triphosphate = RNA(n+1) + diphosphate</text>
        <dbReference type="Rhea" id="RHEA:21248"/>
        <dbReference type="Rhea" id="RHEA-COMP:14527"/>
        <dbReference type="Rhea" id="RHEA-COMP:17342"/>
        <dbReference type="ChEBI" id="CHEBI:33019"/>
        <dbReference type="ChEBI" id="CHEBI:61557"/>
        <dbReference type="ChEBI" id="CHEBI:140395"/>
        <dbReference type="EC" id="2.7.7.6"/>
    </reaction>
</comment>
<dbReference type="Gene3D" id="3.90.940.10">
    <property type="match status" value="1"/>
</dbReference>
<organism evidence="4">
    <name type="scientific">Fervidicoccus fontis</name>
    <dbReference type="NCBI Taxonomy" id="683846"/>
    <lineage>
        <taxon>Archaea</taxon>
        <taxon>Thermoproteota</taxon>
        <taxon>Thermoprotei</taxon>
        <taxon>Fervidicoccales</taxon>
        <taxon>Fervidicoccaceae</taxon>
        <taxon>Fervidicoccus</taxon>
    </lineage>
</organism>
<protein>
    <recommendedName>
        <fullName evidence="3">DNA-directed RNA polymerase subunit Rpo6</fullName>
        <ecNumber evidence="3">2.7.7.6</ecNumber>
    </recommendedName>
    <alternativeName>
        <fullName evidence="3">DNA-directed RNA polymerase subunit K</fullName>
    </alternativeName>
</protein>
<dbReference type="GO" id="GO:0006360">
    <property type="term" value="P:transcription by RNA polymerase I"/>
    <property type="evidence" value="ECO:0007669"/>
    <property type="project" value="TreeGrafter"/>
</dbReference>
<dbReference type="Pfam" id="PF01192">
    <property type="entry name" value="RNA_pol_Rpb6"/>
    <property type="match status" value="1"/>
</dbReference>
<reference evidence="4" key="1">
    <citation type="journal article" date="2020" name="mSystems">
        <title>Genome- and Community-Level Interaction Insights into Carbon Utilization and Element Cycling Functions of Hydrothermarchaeota in Hydrothermal Sediment.</title>
        <authorList>
            <person name="Zhou Z."/>
            <person name="Liu Y."/>
            <person name="Xu W."/>
            <person name="Pan J."/>
            <person name="Luo Z.H."/>
            <person name="Li M."/>
        </authorList>
    </citation>
    <scope>NUCLEOTIDE SEQUENCE [LARGE SCALE GENOMIC DNA]</scope>
    <source>
        <strain evidence="4">SpSt-885</strain>
    </source>
</reference>
<evidence type="ECO:0000256" key="1">
    <source>
        <dbReference type="ARBA" id="ARBA00022478"/>
    </source>
</evidence>
<dbReference type="PROSITE" id="PS01111">
    <property type="entry name" value="RNA_POL_K_14KD"/>
    <property type="match status" value="1"/>
</dbReference>
<gene>
    <name evidence="3" type="primary">rpo6</name>
    <name evidence="3" type="synonym">rpoK</name>
    <name evidence="4" type="ORF">ENW83_06440</name>
</gene>
<comment type="subcellular location">
    <subcellularLocation>
        <location evidence="3">Cytoplasm</location>
    </subcellularLocation>
</comment>
<dbReference type="EC" id="2.7.7.6" evidence="3"/>
<keyword evidence="3" id="KW-0548">Nucleotidyltransferase</keyword>
<dbReference type="NCBIfam" id="NF002207">
    <property type="entry name" value="PRK01099.1-2"/>
    <property type="match status" value="1"/>
</dbReference>
<evidence type="ECO:0000256" key="2">
    <source>
        <dbReference type="ARBA" id="ARBA00023163"/>
    </source>
</evidence>
<dbReference type="GO" id="GO:0006366">
    <property type="term" value="P:transcription by RNA polymerase II"/>
    <property type="evidence" value="ECO:0007669"/>
    <property type="project" value="TreeGrafter"/>
</dbReference>
<accession>A0A7J3SMK7</accession>
<dbReference type="GO" id="GO:0003899">
    <property type="term" value="F:DNA-directed RNA polymerase activity"/>
    <property type="evidence" value="ECO:0007669"/>
    <property type="project" value="UniProtKB-UniRule"/>
</dbReference>
<dbReference type="EMBL" id="DTLS01000182">
    <property type="protein sequence ID" value="HGZ60814.1"/>
    <property type="molecule type" value="Genomic_DNA"/>
</dbReference>
<comment type="function">
    <text evidence="3">DNA-dependent RNA polymerase (RNAP) catalyzes the transcription of DNA into RNA using the four ribonucleoside triphosphates as substrates.</text>
</comment>
<keyword evidence="3" id="KW-0808">Transferase</keyword>
<dbReference type="InterPro" id="IPR006111">
    <property type="entry name" value="Rpo6/Rpb6"/>
</dbReference>
<dbReference type="GO" id="GO:0005737">
    <property type="term" value="C:cytoplasm"/>
    <property type="evidence" value="ECO:0007669"/>
    <property type="project" value="UniProtKB-SubCell"/>
</dbReference>
<comment type="caution">
    <text evidence="4">The sequence shown here is derived from an EMBL/GenBank/DDBJ whole genome shotgun (WGS) entry which is preliminary data.</text>
</comment>
<evidence type="ECO:0000256" key="3">
    <source>
        <dbReference type="HAMAP-Rule" id="MF_00192"/>
    </source>
</evidence>
<dbReference type="NCBIfam" id="NF002208">
    <property type="entry name" value="PRK01099.1-3"/>
    <property type="match status" value="1"/>
</dbReference>
<dbReference type="PANTHER" id="PTHR47227">
    <property type="entry name" value="DNA-DIRECTED RNA POLYMERASE SUBUNIT K"/>
    <property type="match status" value="1"/>
</dbReference>
<dbReference type="GO" id="GO:0042797">
    <property type="term" value="P:tRNA transcription by RNA polymerase III"/>
    <property type="evidence" value="ECO:0007669"/>
    <property type="project" value="TreeGrafter"/>
</dbReference>
<sequence length="95" mass="10855">MSFIVPKSIDEIIPPKRLTRFERARIISARALQLSLGAPPFIDLTGITRDPIEIAEKELEEGLLPITVARWLRGGVKQLIPVKWLIEEERRGKTR</sequence>
<name>A0A7J3SMK7_9CREN</name>
<dbReference type="AlphaFoldDB" id="A0A7J3SMK7"/>
<dbReference type="HAMAP" id="MF_00192">
    <property type="entry name" value="RNApol_arch_Rpo6"/>
    <property type="match status" value="1"/>
</dbReference>
<comment type="subunit">
    <text evidence="3">Part of the RNA polymerase complex.</text>
</comment>
<keyword evidence="3" id="KW-0963">Cytoplasm</keyword>
<keyword evidence="2 3" id="KW-0804">Transcription</keyword>
<dbReference type="SMART" id="SM01409">
    <property type="entry name" value="RNA_pol_Rpb6"/>
    <property type="match status" value="1"/>
</dbReference>
<dbReference type="InterPro" id="IPR020708">
    <property type="entry name" value="DNA-dir_RNA_polK_14-18kDa_CS"/>
</dbReference>
<dbReference type="GO" id="GO:0000428">
    <property type="term" value="C:DNA-directed RNA polymerase complex"/>
    <property type="evidence" value="ECO:0007669"/>
    <property type="project" value="UniProtKB-KW"/>
</dbReference>
<keyword evidence="1 3" id="KW-0240">DNA-directed RNA polymerase</keyword>
<dbReference type="GO" id="GO:0003677">
    <property type="term" value="F:DNA binding"/>
    <property type="evidence" value="ECO:0007669"/>
    <property type="project" value="UniProtKB-UniRule"/>
</dbReference>
<dbReference type="PANTHER" id="PTHR47227:SF5">
    <property type="entry name" value="DNA-DIRECTED RNA POLYMERASES I, II, AND III SUBUNIT RPABC2"/>
    <property type="match status" value="1"/>
</dbReference>
<dbReference type="InterPro" id="IPR036161">
    <property type="entry name" value="RPB6/omega-like_sf"/>
</dbReference>
<dbReference type="InterPro" id="IPR006110">
    <property type="entry name" value="Pol_omega/Rpo6/RPB6"/>
</dbReference>
<evidence type="ECO:0000313" key="4">
    <source>
        <dbReference type="EMBL" id="HGZ60814.1"/>
    </source>
</evidence>
<comment type="similarity">
    <text evidence="3">Belongs to the archaeal Rpo6/eukaryotic RPB6 RNA polymerase subunit family.</text>
</comment>
<proteinExistence type="inferred from homology"/>